<evidence type="ECO:0000313" key="3">
    <source>
        <dbReference type="Proteomes" id="UP001301728"/>
    </source>
</evidence>
<protein>
    <submittedName>
        <fullName evidence="2">Uncharacterized protein</fullName>
    </submittedName>
</protein>
<keyword evidence="3" id="KW-1185">Reference proteome</keyword>
<name>A0ABU5TT31_9CYAN</name>
<feature type="compositionally biased region" description="Basic and acidic residues" evidence="1">
    <location>
        <begin position="9"/>
        <end position="21"/>
    </location>
</feature>
<dbReference type="EMBL" id="JAYGHT010000006">
    <property type="protein sequence ID" value="MEA5518060.1"/>
    <property type="molecule type" value="Genomic_DNA"/>
</dbReference>
<accession>A0ABU5TT31</accession>
<proteinExistence type="predicted"/>
<evidence type="ECO:0000313" key="2">
    <source>
        <dbReference type="EMBL" id="MEA5518060.1"/>
    </source>
</evidence>
<feature type="region of interest" description="Disordered" evidence="1">
    <location>
        <begin position="1"/>
        <end position="22"/>
    </location>
</feature>
<gene>
    <name evidence="2" type="ORF">VB854_03740</name>
</gene>
<dbReference type="RefSeq" id="WP_323275356.1">
    <property type="nucleotide sequence ID" value="NZ_JAYGHT010000006.1"/>
</dbReference>
<dbReference type="Proteomes" id="UP001301728">
    <property type="component" value="Unassembled WGS sequence"/>
</dbReference>
<organism evidence="2 3">
    <name type="scientific">Limnoraphis robusta CCNP1315</name>
    <dbReference type="NCBI Taxonomy" id="3110306"/>
    <lineage>
        <taxon>Bacteria</taxon>
        <taxon>Bacillati</taxon>
        <taxon>Cyanobacteriota</taxon>
        <taxon>Cyanophyceae</taxon>
        <taxon>Oscillatoriophycideae</taxon>
        <taxon>Oscillatoriales</taxon>
        <taxon>Sirenicapillariaceae</taxon>
        <taxon>Limnoraphis</taxon>
    </lineage>
</organism>
<sequence>MTSFPISGSKKDRLSRGKHMETSFTLDSSGKLRARTKTWSTSEAIGFIGGVIVVLTDENKNELWFSEIHKYGVNGRWVPGGPDERTESWKENVPTDILPRVKGYAIIHHEIQESRVFQGVTQFLKSKEGQALITKAIVWFAA</sequence>
<reference evidence="2 3" key="1">
    <citation type="submission" date="2023-12" db="EMBL/GenBank/DDBJ databases">
        <title>Baltic Sea Cyanobacteria.</title>
        <authorList>
            <person name="Delbaje E."/>
            <person name="Fewer D.P."/>
            <person name="Shishido T.K."/>
        </authorList>
    </citation>
    <scope>NUCLEOTIDE SEQUENCE [LARGE SCALE GENOMIC DNA]</scope>
    <source>
        <strain evidence="2 3">CCNP 1315</strain>
    </source>
</reference>
<evidence type="ECO:0000256" key="1">
    <source>
        <dbReference type="SAM" id="MobiDB-lite"/>
    </source>
</evidence>
<comment type="caution">
    <text evidence="2">The sequence shown here is derived from an EMBL/GenBank/DDBJ whole genome shotgun (WGS) entry which is preliminary data.</text>
</comment>